<dbReference type="GeneTree" id="ENSGT00950000183189"/>
<evidence type="ECO:0000256" key="6">
    <source>
        <dbReference type="ARBA" id="ARBA00022491"/>
    </source>
</evidence>
<reference evidence="24" key="2">
    <citation type="submission" date="2025-09" db="UniProtKB">
        <authorList>
            <consortium name="Ensembl"/>
        </authorList>
    </citation>
    <scope>IDENTIFICATION</scope>
</reference>
<evidence type="ECO:0000256" key="9">
    <source>
        <dbReference type="ARBA" id="ARBA00022845"/>
    </source>
</evidence>
<evidence type="ECO:0000256" key="19">
    <source>
        <dbReference type="ARBA" id="ARBA00059009"/>
    </source>
</evidence>
<feature type="compositionally biased region" description="Basic residues" evidence="22">
    <location>
        <begin position="561"/>
        <end position="573"/>
    </location>
</feature>
<dbReference type="GO" id="GO:0032433">
    <property type="term" value="C:filopodium tip"/>
    <property type="evidence" value="ECO:0007669"/>
    <property type="project" value="UniProtKB-SubCell"/>
</dbReference>
<dbReference type="Pfam" id="PF00013">
    <property type="entry name" value="KH_1"/>
    <property type="match status" value="1"/>
</dbReference>
<evidence type="ECO:0000256" key="14">
    <source>
        <dbReference type="ARBA" id="ARBA00023273"/>
    </source>
</evidence>
<dbReference type="GO" id="GO:0005634">
    <property type="term" value="C:nucleus"/>
    <property type="evidence" value="ECO:0007669"/>
    <property type="project" value="TreeGrafter"/>
</dbReference>
<dbReference type="GO" id="GO:0045211">
    <property type="term" value="C:postsynaptic membrane"/>
    <property type="evidence" value="ECO:0007669"/>
    <property type="project" value="UniProtKB-SubCell"/>
</dbReference>
<organism evidence="24 25">
    <name type="scientific">Rhinopithecus roxellana</name>
    <name type="common">Golden snub-nosed monkey</name>
    <name type="synonym">Pygathrix roxellana</name>
    <dbReference type="NCBI Taxonomy" id="61622"/>
    <lineage>
        <taxon>Eukaryota</taxon>
        <taxon>Metazoa</taxon>
        <taxon>Chordata</taxon>
        <taxon>Craniata</taxon>
        <taxon>Vertebrata</taxon>
        <taxon>Euteleostomi</taxon>
        <taxon>Mammalia</taxon>
        <taxon>Eutheria</taxon>
        <taxon>Euarchontoglires</taxon>
        <taxon>Primates</taxon>
        <taxon>Haplorrhini</taxon>
        <taxon>Catarrhini</taxon>
        <taxon>Cercopithecidae</taxon>
        <taxon>Colobinae</taxon>
        <taxon>Rhinopithecus</taxon>
    </lineage>
</organism>
<dbReference type="InterPro" id="IPR040148">
    <property type="entry name" value="FMR1"/>
</dbReference>
<dbReference type="GO" id="GO:0010494">
    <property type="term" value="C:cytoplasmic stress granule"/>
    <property type="evidence" value="ECO:0007669"/>
    <property type="project" value="UniProtKB-SubCell"/>
</dbReference>
<dbReference type="InterPro" id="IPR047420">
    <property type="entry name" value="Tudor_Agenet_FXR2_rpt2"/>
</dbReference>
<dbReference type="InterPro" id="IPR008395">
    <property type="entry name" value="Agenet-like_dom"/>
</dbReference>
<dbReference type="GO" id="GO:0046982">
    <property type="term" value="F:protein heterodimerization activity"/>
    <property type="evidence" value="ECO:0007669"/>
    <property type="project" value="UniProtKB-ARBA"/>
</dbReference>
<dbReference type="Pfam" id="PF12235">
    <property type="entry name" value="FXMRP1_C_core"/>
    <property type="match status" value="1"/>
</dbReference>
<dbReference type="GO" id="GO:0099577">
    <property type="term" value="P:regulation of translation at presynapse, modulating synaptic transmission"/>
    <property type="evidence" value="ECO:0007669"/>
    <property type="project" value="TreeGrafter"/>
</dbReference>
<evidence type="ECO:0000256" key="20">
    <source>
        <dbReference type="ARBA" id="ARBA00062475"/>
    </source>
</evidence>
<accession>A0A2K6Q3A9</accession>
<dbReference type="CDD" id="cd20473">
    <property type="entry name" value="Tudor_Agenet_FXR2_rpt1"/>
    <property type="match status" value="1"/>
</dbReference>
<keyword evidence="14" id="KW-0966">Cell projection</keyword>
<dbReference type="Gene3D" id="2.30.30.140">
    <property type="match status" value="2"/>
</dbReference>
<evidence type="ECO:0000259" key="23">
    <source>
        <dbReference type="PROSITE" id="PS51641"/>
    </source>
</evidence>
<dbReference type="Pfam" id="PF16096">
    <property type="entry name" value="FXR_C1"/>
    <property type="match status" value="1"/>
</dbReference>
<feature type="compositionally biased region" description="Polar residues" evidence="22">
    <location>
        <begin position="389"/>
        <end position="399"/>
    </location>
</feature>
<evidence type="ECO:0000256" key="18">
    <source>
        <dbReference type="ARBA" id="ARBA00034111"/>
    </source>
</evidence>
<dbReference type="GO" id="GO:0045727">
    <property type="term" value="P:positive regulation of translation"/>
    <property type="evidence" value="ECO:0007669"/>
    <property type="project" value="TreeGrafter"/>
</dbReference>
<evidence type="ECO:0000313" key="24">
    <source>
        <dbReference type="Ensembl" id="ENSRROP00000023261.1"/>
    </source>
</evidence>
<evidence type="ECO:0000256" key="11">
    <source>
        <dbReference type="ARBA" id="ARBA00022902"/>
    </source>
</evidence>
<dbReference type="GO" id="GO:0048513">
    <property type="term" value="P:animal organ development"/>
    <property type="evidence" value="ECO:0007669"/>
    <property type="project" value="TreeGrafter"/>
</dbReference>
<dbReference type="Pfam" id="PF18336">
    <property type="entry name" value="Tudor_FRX1"/>
    <property type="match status" value="1"/>
</dbReference>
<feature type="compositionally biased region" description="Acidic residues" evidence="22">
    <location>
        <begin position="503"/>
        <end position="513"/>
    </location>
</feature>
<dbReference type="InterPro" id="IPR047422">
    <property type="entry name" value="KH_I_FXR2_rpt1"/>
</dbReference>
<feature type="region of interest" description="Disordered" evidence="22">
    <location>
        <begin position="367"/>
        <end position="651"/>
    </location>
</feature>
<evidence type="ECO:0000256" key="2">
    <source>
        <dbReference type="ARBA" id="ARBA00004484"/>
    </source>
</evidence>
<dbReference type="PROSITE" id="PS50084">
    <property type="entry name" value="KH_TYPE_1"/>
    <property type="match status" value="2"/>
</dbReference>
<evidence type="ECO:0000256" key="8">
    <source>
        <dbReference type="ARBA" id="ARBA00022737"/>
    </source>
</evidence>
<feature type="domain" description="Agenet-like" evidence="23">
    <location>
        <begin position="73"/>
        <end position="125"/>
    </location>
</feature>
<keyword evidence="9" id="KW-0810">Translation regulation</keyword>
<evidence type="ECO:0000256" key="1">
    <source>
        <dbReference type="ARBA" id="ARBA00004210"/>
    </source>
</evidence>
<dbReference type="SUPFAM" id="SSF54791">
    <property type="entry name" value="Eukaryotic type KH-domain (KH-domain type I)"/>
    <property type="match status" value="2"/>
</dbReference>
<evidence type="ECO:0000256" key="13">
    <source>
        <dbReference type="ARBA" id="ARBA00023257"/>
    </source>
</evidence>
<dbReference type="InterPro" id="IPR041560">
    <property type="entry name" value="Tudor_FRM1"/>
</dbReference>
<dbReference type="CDD" id="cd20476">
    <property type="entry name" value="Tudor_Agenet_FXR2_rpt2"/>
    <property type="match status" value="1"/>
</dbReference>
<evidence type="ECO:0000256" key="10">
    <source>
        <dbReference type="ARBA" id="ARBA00022884"/>
    </source>
</evidence>
<dbReference type="InterPro" id="IPR047421">
    <property type="entry name" value="Tudor_Agenet_FXR2_rpt1"/>
</dbReference>
<comment type="subcellular location">
    <subcellularLocation>
        <location evidence="3">Cell projection</location>
        <location evidence="3">Filopodium tip</location>
    </subcellularLocation>
    <subcellularLocation>
        <location evidence="1">Cytoplasm</location>
        <location evidence="1">Stress granule</location>
    </subcellularLocation>
    <subcellularLocation>
        <location evidence="2">Perikaryon</location>
    </subcellularLocation>
    <subcellularLocation>
        <location evidence="16">Postsynaptic cell membrane</location>
    </subcellularLocation>
    <subcellularLocation>
        <location evidence="18">Presynaptic cell membrane</location>
    </subcellularLocation>
    <subcellularLocation>
        <location evidence="17">Synapse</location>
        <location evidence="17">Synaptosome</location>
    </subcellularLocation>
</comment>
<dbReference type="GO" id="GO:0003730">
    <property type="term" value="F:mRNA 3'-UTR binding"/>
    <property type="evidence" value="ECO:0007669"/>
    <property type="project" value="TreeGrafter"/>
</dbReference>
<dbReference type="InterPro" id="IPR032172">
    <property type="entry name" value="FXR1_C1"/>
</dbReference>
<dbReference type="GO" id="GO:0045182">
    <property type="term" value="F:translation regulator activity"/>
    <property type="evidence" value="ECO:0007669"/>
    <property type="project" value="TreeGrafter"/>
</dbReference>
<dbReference type="PANTHER" id="PTHR10603">
    <property type="entry name" value="FRAGILE X MENTAL RETARDATION SYNDROME-RELATED PROTEIN"/>
    <property type="match status" value="1"/>
</dbReference>
<keyword evidence="10 21" id="KW-0694">RNA-binding</keyword>
<keyword evidence="13" id="KW-0472">Membrane</keyword>
<keyword evidence="8" id="KW-0677">Repeat</keyword>
<comment type="similarity">
    <text evidence="4">Belongs to the FMR1 family.</text>
</comment>
<name>A0A2K6Q3A9_RHIRO</name>
<dbReference type="AlphaFoldDB" id="A0A2K6Q3A9"/>
<dbReference type="Pfam" id="PF17904">
    <property type="entry name" value="KH_9"/>
    <property type="match status" value="1"/>
</dbReference>
<feature type="compositionally biased region" description="Basic and acidic residues" evidence="22">
    <location>
        <begin position="434"/>
        <end position="460"/>
    </location>
</feature>
<dbReference type="FunFam" id="2.30.30.140:FF:000002">
    <property type="entry name" value="Fragile X mental retardation 1, isoform CRA_e"/>
    <property type="match status" value="1"/>
</dbReference>
<keyword evidence="12" id="KW-0770">Synapse</keyword>
<dbReference type="GO" id="GO:0043488">
    <property type="term" value="P:regulation of mRNA stability"/>
    <property type="evidence" value="ECO:0007669"/>
    <property type="project" value="TreeGrafter"/>
</dbReference>
<evidence type="ECO:0000256" key="4">
    <source>
        <dbReference type="ARBA" id="ARBA00006633"/>
    </source>
</evidence>
<dbReference type="PROSITE" id="PS51641">
    <property type="entry name" value="AGENET_LIKE"/>
    <property type="match status" value="2"/>
</dbReference>
<reference evidence="24" key="1">
    <citation type="submission" date="2025-08" db="UniProtKB">
        <authorList>
            <consortium name="Ensembl"/>
        </authorList>
    </citation>
    <scope>IDENTIFICATION</scope>
</reference>
<evidence type="ECO:0000313" key="25">
    <source>
        <dbReference type="Proteomes" id="UP000233200"/>
    </source>
</evidence>
<dbReference type="FunFam" id="2.30.30.140:FF:000001">
    <property type="entry name" value="Fragile X mental retardation 1, isoform CRA_e"/>
    <property type="match status" value="1"/>
</dbReference>
<feature type="compositionally biased region" description="Polar residues" evidence="22">
    <location>
        <begin position="478"/>
        <end position="487"/>
    </location>
</feature>
<dbReference type="Gene3D" id="3.30.1370.10">
    <property type="entry name" value="K Homology domain, type 1"/>
    <property type="match status" value="2"/>
</dbReference>
<evidence type="ECO:0000256" key="5">
    <source>
        <dbReference type="ARBA" id="ARBA00022490"/>
    </source>
</evidence>
<dbReference type="InterPro" id="IPR040472">
    <property type="entry name" value="FMRP_KH0"/>
</dbReference>
<evidence type="ECO:0000256" key="17">
    <source>
        <dbReference type="ARBA" id="ARBA00034102"/>
    </source>
</evidence>
<evidence type="ECO:0000256" key="21">
    <source>
        <dbReference type="PROSITE-ProRule" id="PRU00117"/>
    </source>
</evidence>
<keyword evidence="15" id="KW-0687">Ribonucleoprotein</keyword>
<keyword evidence="25" id="KW-1185">Reference proteome</keyword>
<dbReference type="InterPro" id="IPR004088">
    <property type="entry name" value="KH_dom_type_1"/>
</dbReference>
<proteinExistence type="inferred from homology"/>
<dbReference type="Ensembl" id="ENSRROT00000047463.1">
    <property type="protein sequence ID" value="ENSRROP00000023261.1"/>
    <property type="gene ID" value="ENSRROG00000035470.1"/>
</dbReference>
<evidence type="ECO:0000256" key="7">
    <source>
        <dbReference type="ARBA" id="ARBA00022599"/>
    </source>
</evidence>
<sequence>MGGLASGGDVEPGLPVEVRGSNGAFYKGFVKDVHEDSVTIFFENNWQSERQIPFGDVRLPPPADYNKEITEGDEVEVYSRANEQEPCGWWLARVRMMKGDFYVIEYAACDATYNEIVTLERLRPVNPNPLATKGSFFKVTMAVPEDLREACSNENVHKEFKKALGANCIFLNITNSELFILSTTEAPVKRASLLGDMHFRSLRTKLLLMSRNEEATKHLETSKQLAAAFQEEFTVREDLMGLAIGTHGANIQQARKVPGVTAIELGEETCTFRIYGEVSKGCKVIGKNGKVIQEIVDKSGVVRVRVEGDNDKKNPREEGMVPFIFVGTRENISNAQALLEYHLSYLQEVEQLRLERLQIDEQLRQIGLGFRPPGSGRGSAGSDKAGYSTDESSSSSLHATRTYGGSYGGRGRGRRTGGPAYGPSSDVSTASETESEKREEPNRAGPGDRDPPTRGEESRRRPIGGRGRGPPPAPRPTSRYNSSSISSVLKDPDSNPYSLLDTSEPEPPVDSEPGEPPPASARRRRSRRRRTDEDRTVMDGGLESDGPNMTENGLEDESRPQRRNRSRRRRNRGNRTDGSISGDRQPVTVADYISRAESQSRQRPPLERTKPSEDSLSGQKGDSVSKLPKGPSENGELSAPLELGSMVNGVS</sequence>
<dbReference type="Pfam" id="PF05641">
    <property type="entry name" value="Agenet"/>
    <property type="match status" value="1"/>
</dbReference>
<gene>
    <name evidence="24" type="primary">FXR2</name>
</gene>
<dbReference type="GO" id="GO:0043204">
    <property type="term" value="C:perikaryon"/>
    <property type="evidence" value="ECO:0007669"/>
    <property type="project" value="UniProtKB-SubCell"/>
</dbReference>
<dbReference type="GO" id="GO:0043005">
    <property type="term" value="C:neuron projection"/>
    <property type="evidence" value="ECO:0007669"/>
    <property type="project" value="UniProtKB-KW"/>
</dbReference>
<keyword evidence="13" id="KW-0628">Postsynaptic cell membrane</keyword>
<dbReference type="Proteomes" id="UP000233200">
    <property type="component" value="Unplaced"/>
</dbReference>
<feature type="domain" description="Agenet-like" evidence="23">
    <location>
        <begin position="14"/>
        <end position="60"/>
    </location>
</feature>
<evidence type="ECO:0000256" key="3">
    <source>
        <dbReference type="ARBA" id="ARBA00004495"/>
    </source>
</evidence>
<evidence type="ECO:0000256" key="12">
    <source>
        <dbReference type="ARBA" id="ARBA00023018"/>
    </source>
</evidence>
<keyword evidence="7" id="KW-0771">Synaptosome</keyword>
<dbReference type="FunFam" id="3.30.1370.10:FF:000054">
    <property type="entry name" value="Fragile X mental retardation protein 1"/>
    <property type="match status" value="1"/>
</dbReference>
<dbReference type="FunFam" id="3.30.1370.10:FF:000004">
    <property type="entry name" value="Fragile X mental retardation 1, isoform CRA_e"/>
    <property type="match status" value="1"/>
</dbReference>
<comment type="subunit">
    <text evidence="20">Homodimer. Heterodimer.</text>
</comment>
<evidence type="ECO:0000256" key="15">
    <source>
        <dbReference type="ARBA" id="ARBA00023274"/>
    </source>
</evidence>
<dbReference type="GO" id="GO:0007399">
    <property type="term" value="P:nervous system development"/>
    <property type="evidence" value="ECO:0007669"/>
    <property type="project" value="UniProtKB-KW"/>
</dbReference>
<keyword evidence="11" id="KW-0524">Neurogenesis</keyword>
<evidence type="ECO:0000256" key="16">
    <source>
        <dbReference type="ARBA" id="ARBA00034100"/>
    </source>
</evidence>
<dbReference type="GO" id="GO:0048170">
    <property type="term" value="P:positive regulation of long-term neuronal synaptic plasticity"/>
    <property type="evidence" value="ECO:0007669"/>
    <property type="project" value="TreeGrafter"/>
</dbReference>
<comment type="function">
    <text evidence="19">Multifunctional polyribosome-associated RNA-binding protein that plays a central role in neuronal development and synaptic plasticity through the regulation of alternative mRNA splicing, mRNA stability, mRNA dendritic transport and postsynaptic local protein synthesis of target mRNAs. Acts as an mRNA regulator by mediating formation of some phase-separated membraneless compartment: undergoes liquid-liquid phase separation upon binding to target mRNAs, leading to assemble mRNAs into cytoplasmic ribonucleoprotein granules that concentrate mRNAs with associated regulatory factors. Binds poly(G) and poly(U), and to a lower extent poly(A) and poly(C). Forms a cytoplasmic messenger ribonucleoprotein (mRNP) network by packaging long mRNAs, serving as a scaffold that recruits proteins and signaling molecules. This network facilitates signaling reactions by maintaining proximity between kinases and substrates.</text>
</comment>
<evidence type="ECO:0000256" key="22">
    <source>
        <dbReference type="SAM" id="MobiDB-lite"/>
    </source>
</evidence>
<keyword evidence="5" id="KW-0963">Cytoplasm</keyword>
<dbReference type="PANTHER" id="PTHR10603:SF3">
    <property type="entry name" value="RNA-BINDING PROTEIN FXR2"/>
    <property type="match status" value="1"/>
</dbReference>
<keyword evidence="6" id="KW-0678">Repressor</keyword>
<dbReference type="GO" id="GO:0042734">
    <property type="term" value="C:presynaptic membrane"/>
    <property type="evidence" value="ECO:0007669"/>
    <property type="project" value="UniProtKB-SubCell"/>
</dbReference>
<protein>
    <submittedName>
        <fullName evidence="24">FMR1 autosomal homolog 2</fullName>
    </submittedName>
</protein>
<dbReference type="InterPro" id="IPR036612">
    <property type="entry name" value="KH_dom_type_1_sf"/>
</dbReference>
<dbReference type="GO" id="GO:1990904">
    <property type="term" value="C:ribonucleoprotein complex"/>
    <property type="evidence" value="ECO:0007669"/>
    <property type="project" value="UniProtKB-KW"/>
</dbReference>
<dbReference type="CDD" id="cd22505">
    <property type="entry name" value="KH_I_FXR2_rpt1"/>
    <property type="match status" value="1"/>
</dbReference>
<dbReference type="InterPro" id="IPR022034">
    <property type="entry name" value="FMR1-like_C_core"/>
</dbReference>
<dbReference type="GO" id="GO:0051028">
    <property type="term" value="P:mRNA transport"/>
    <property type="evidence" value="ECO:0007669"/>
    <property type="project" value="TreeGrafter"/>
</dbReference>
<feature type="compositionally biased region" description="Basic and acidic residues" evidence="22">
    <location>
        <begin position="598"/>
        <end position="613"/>
    </location>
</feature>